<sequence>MQYTTMYVLCNVPSRHAACRLALHGVHAHRMGESAVTAGEPMPEEYAGAPNAPETLDFFGRHLHDTKEVPIVDQTQRSHPSSVVLFARSNVGVNVNHTAGWNSQAYFCCLSWSHAIGLDWPWWSCANVACRLNNSRVEATLITLLAMDGS</sequence>
<name>A0A6A6VW81_9PEZI</name>
<evidence type="ECO:0000313" key="1">
    <source>
        <dbReference type="EMBL" id="KAF2754046.1"/>
    </source>
</evidence>
<gene>
    <name evidence="1" type="ORF">EJ05DRAFT_163210</name>
</gene>
<keyword evidence="2" id="KW-1185">Reference proteome</keyword>
<protein>
    <submittedName>
        <fullName evidence="1">Uncharacterized protein</fullName>
    </submittedName>
</protein>
<dbReference type="AlphaFoldDB" id="A0A6A6VW81"/>
<proteinExistence type="predicted"/>
<evidence type="ECO:0000313" key="2">
    <source>
        <dbReference type="Proteomes" id="UP000799437"/>
    </source>
</evidence>
<dbReference type="Proteomes" id="UP000799437">
    <property type="component" value="Unassembled WGS sequence"/>
</dbReference>
<organism evidence="1 2">
    <name type="scientific">Pseudovirgaria hyperparasitica</name>
    <dbReference type="NCBI Taxonomy" id="470096"/>
    <lineage>
        <taxon>Eukaryota</taxon>
        <taxon>Fungi</taxon>
        <taxon>Dikarya</taxon>
        <taxon>Ascomycota</taxon>
        <taxon>Pezizomycotina</taxon>
        <taxon>Dothideomycetes</taxon>
        <taxon>Dothideomycetes incertae sedis</taxon>
        <taxon>Acrospermales</taxon>
        <taxon>Acrospermaceae</taxon>
        <taxon>Pseudovirgaria</taxon>
    </lineage>
</organism>
<reference evidence="1" key="1">
    <citation type="journal article" date="2020" name="Stud. Mycol.">
        <title>101 Dothideomycetes genomes: a test case for predicting lifestyles and emergence of pathogens.</title>
        <authorList>
            <person name="Haridas S."/>
            <person name="Albert R."/>
            <person name="Binder M."/>
            <person name="Bloem J."/>
            <person name="Labutti K."/>
            <person name="Salamov A."/>
            <person name="Andreopoulos B."/>
            <person name="Baker S."/>
            <person name="Barry K."/>
            <person name="Bills G."/>
            <person name="Bluhm B."/>
            <person name="Cannon C."/>
            <person name="Castanera R."/>
            <person name="Culley D."/>
            <person name="Daum C."/>
            <person name="Ezra D."/>
            <person name="Gonzalez J."/>
            <person name="Henrissat B."/>
            <person name="Kuo A."/>
            <person name="Liang C."/>
            <person name="Lipzen A."/>
            <person name="Lutzoni F."/>
            <person name="Magnuson J."/>
            <person name="Mondo S."/>
            <person name="Nolan M."/>
            <person name="Ohm R."/>
            <person name="Pangilinan J."/>
            <person name="Park H.-J."/>
            <person name="Ramirez L."/>
            <person name="Alfaro M."/>
            <person name="Sun H."/>
            <person name="Tritt A."/>
            <person name="Yoshinaga Y."/>
            <person name="Zwiers L.-H."/>
            <person name="Turgeon B."/>
            <person name="Goodwin S."/>
            <person name="Spatafora J."/>
            <person name="Crous P."/>
            <person name="Grigoriev I."/>
        </authorList>
    </citation>
    <scope>NUCLEOTIDE SEQUENCE</scope>
    <source>
        <strain evidence="1">CBS 121739</strain>
    </source>
</reference>
<accession>A0A6A6VW81</accession>
<dbReference type="RefSeq" id="XP_033596497.1">
    <property type="nucleotide sequence ID" value="XM_033739435.1"/>
</dbReference>
<dbReference type="GeneID" id="54480489"/>
<dbReference type="EMBL" id="ML996582">
    <property type="protein sequence ID" value="KAF2754046.1"/>
    <property type="molecule type" value="Genomic_DNA"/>
</dbReference>